<proteinExistence type="inferred from homology"/>
<dbReference type="PANTHER" id="PTHR31633">
    <property type="entry name" value="H/ACA RIBONUCLEOPROTEIN COMPLEX NON-CORE SUBUNIT NAF1"/>
    <property type="match status" value="1"/>
</dbReference>
<dbReference type="OrthoDB" id="21550at2759"/>
<gene>
    <name evidence="11" type="ORF">FBEOM_10201</name>
</gene>
<sequence length="559" mass="59149">MSGFQIPGLGQAKPNETLPPLPADVLAAAASVQDAEIANVASNDTKDEPSAPTSSETKPSEAPPAPVADSDAMAVDQPESPPSLTSALEAALGGLNPTPTAQLPGTANTETVPLQNDQGDNPEWEVDSSPYESSSESSSSDSSDEDSDDNEGYELLGVEETARLLMQAEGGSDDEGDRGATGTRSAQVRTKNEIVEEVIPRPDVTITPEMKIEELGAIEHIVENIMLIKAFTPGEYQVLDSGSVLCTAERVVIGAIAETIGKVLQPMYTVRFTSDQDMNDLGLQVGQTVFYPVDHASYVFTEPLKNMKGSDASNLHDEEVGDDEMEFSDDEKEAEYKRALKQKKKDKWKKDSAKGGKEPHPLRQESRPDGSLPYDDDEDGPYKPLARPPGYGSGPSTTETYESPSGRKFHQRGGRRGDSRGRGGRGRGSARGGRGGFNPPRDGYALPPQGAPQHAQQAAPPAPWAGSQHPAQGAPPTIPNFGFQIPGWPQPPVQGNTAAIPPPPPGWPAAQGQQGANGGSYVNPAFFAALMSTMQAQQNGQSPWGQQQQPPNGGSGQGQ</sequence>
<dbReference type="GO" id="GO:0001522">
    <property type="term" value="P:pseudouridine synthesis"/>
    <property type="evidence" value="ECO:0007669"/>
    <property type="project" value="InterPro"/>
</dbReference>
<dbReference type="FunFam" id="2.40.10.230:FF:000002">
    <property type="entry name" value="H/ACA ribonucleoprotein complex non-core subunit NAF1"/>
    <property type="match status" value="1"/>
</dbReference>
<keyword evidence="12" id="KW-1185">Reference proteome</keyword>
<comment type="subcellular location">
    <subcellularLocation>
        <location evidence="1">Nucleus</location>
    </subcellularLocation>
</comment>
<feature type="region of interest" description="Disordered" evidence="10">
    <location>
        <begin position="38"/>
        <end position="151"/>
    </location>
</feature>
<reference evidence="11" key="1">
    <citation type="journal article" date="2017" name="Mycologia">
        <title>Fusarium algeriense, sp. nov., a novel toxigenic crown rot pathogen of durum wheat from Algeria is nested in the Fusarium burgessii species complex.</title>
        <authorList>
            <person name="Laraba I."/>
            <person name="Keddad A."/>
            <person name="Boureghda H."/>
            <person name="Abdallah N."/>
            <person name="Vaughan M.M."/>
            <person name="Proctor R.H."/>
            <person name="Busman M."/>
            <person name="O'Donnell K."/>
        </authorList>
    </citation>
    <scope>NUCLEOTIDE SEQUENCE</scope>
    <source>
        <strain evidence="11">NRRL 25174</strain>
    </source>
</reference>
<dbReference type="GO" id="GO:0005634">
    <property type="term" value="C:nucleus"/>
    <property type="evidence" value="ECO:0007669"/>
    <property type="project" value="UniProtKB-SubCell"/>
</dbReference>
<dbReference type="GO" id="GO:0005732">
    <property type="term" value="C:sno(s)RNA-containing ribonucleoprotein complex"/>
    <property type="evidence" value="ECO:0007669"/>
    <property type="project" value="InterPro"/>
</dbReference>
<feature type="compositionally biased region" description="Basic and acidic residues" evidence="10">
    <location>
        <begin position="348"/>
        <end position="368"/>
    </location>
</feature>
<evidence type="ECO:0000313" key="11">
    <source>
        <dbReference type="EMBL" id="KAF4335932.1"/>
    </source>
</evidence>
<evidence type="ECO:0000313" key="12">
    <source>
        <dbReference type="Proteomes" id="UP000730481"/>
    </source>
</evidence>
<dbReference type="GO" id="GO:0003723">
    <property type="term" value="F:RNA binding"/>
    <property type="evidence" value="ECO:0007669"/>
    <property type="project" value="UniProtKB-KW"/>
</dbReference>
<dbReference type="InterPro" id="IPR038664">
    <property type="entry name" value="Gar1/Naf1_Cbf5-bd_sf"/>
</dbReference>
<dbReference type="SUPFAM" id="SSF50447">
    <property type="entry name" value="Translation proteins"/>
    <property type="match status" value="1"/>
</dbReference>
<feature type="region of interest" description="Disordered" evidence="10">
    <location>
        <begin position="307"/>
        <end position="521"/>
    </location>
</feature>
<evidence type="ECO:0000256" key="9">
    <source>
        <dbReference type="ARBA" id="ARBA00076743"/>
    </source>
</evidence>
<evidence type="ECO:0000256" key="3">
    <source>
        <dbReference type="ARBA" id="ARBA00021438"/>
    </source>
</evidence>
<dbReference type="GO" id="GO:0006364">
    <property type="term" value="P:rRNA processing"/>
    <property type="evidence" value="ECO:0007669"/>
    <property type="project" value="UniProtKB-KW"/>
</dbReference>
<feature type="compositionally biased region" description="Acidic residues" evidence="10">
    <location>
        <begin position="319"/>
        <end position="333"/>
    </location>
</feature>
<feature type="compositionally biased region" description="Polar residues" evidence="10">
    <location>
        <begin position="394"/>
        <end position="403"/>
    </location>
</feature>
<dbReference type="GO" id="GO:0000493">
    <property type="term" value="P:box H/ACA snoRNP assembly"/>
    <property type="evidence" value="ECO:0007669"/>
    <property type="project" value="InterPro"/>
</dbReference>
<evidence type="ECO:0000256" key="5">
    <source>
        <dbReference type="ARBA" id="ARBA00022552"/>
    </source>
</evidence>
<keyword evidence="7" id="KW-0694">RNA-binding</keyword>
<feature type="compositionally biased region" description="Low complexity" evidence="10">
    <location>
        <begin position="127"/>
        <end position="141"/>
    </location>
</feature>
<evidence type="ECO:0000256" key="8">
    <source>
        <dbReference type="ARBA" id="ARBA00023242"/>
    </source>
</evidence>
<feature type="compositionally biased region" description="Acidic residues" evidence="10">
    <location>
        <begin position="142"/>
        <end position="151"/>
    </location>
</feature>
<comment type="similarity">
    <text evidence="2">Belongs to the NAF1 family.</text>
</comment>
<keyword evidence="8" id="KW-0539">Nucleus</keyword>
<keyword evidence="5" id="KW-0698">rRNA processing</keyword>
<feature type="compositionally biased region" description="Gly residues" evidence="10">
    <location>
        <begin position="426"/>
        <end position="436"/>
    </location>
</feature>
<feature type="compositionally biased region" description="Low complexity" evidence="10">
    <location>
        <begin position="537"/>
        <end position="552"/>
    </location>
</feature>
<keyword evidence="6" id="KW-0597">Phosphoprotein</keyword>
<reference evidence="11" key="2">
    <citation type="submission" date="2020-02" db="EMBL/GenBank/DDBJ databases">
        <title>Identification and distribution of gene clusters putatively required for synthesis of sphingolipid metabolism inhibitors in phylogenetically diverse species of the filamentous fungus Fusarium.</title>
        <authorList>
            <person name="Kim H.-S."/>
            <person name="Busman M."/>
            <person name="Brown D.W."/>
            <person name="Divon H."/>
            <person name="Uhlig S."/>
            <person name="Proctor R.H."/>
        </authorList>
    </citation>
    <scope>NUCLEOTIDE SEQUENCE</scope>
    <source>
        <strain evidence="11">NRRL 25174</strain>
    </source>
</reference>
<dbReference type="InterPro" id="IPR040309">
    <property type="entry name" value="Naf1"/>
</dbReference>
<evidence type="ECO:0000256" key="7">
    <source>
        <dbReference type="ARBA" id="ARBA00022884"/>
    </source>
</evidence>
<dbReference type="Pfam" id="PF04410">
    <property type="entry name" value="Gar1"/>
    <property type="match status" value="1"/>
</dbReference>
<comment type="caution">
    <text evidence="11">The sequence shown here is derived from an EMBL/GenBank/DDBJ whole genome shotgun (WGS) entry which is preliminary data.</text>
</comment>
<protein>
    <recommendedName>
        <fullName evidence="3">H/ACA ribonucleoprotein complex non-core subunit NAF1</fullName>
    </recommendedName>
    <alternativeName>
        <fullName evidence="9">Nuclear assembly factor 1</fullName>
    </alternativeName>
</protein>
<accession>A0A9P5ADH6</accession>
<organism evidence="11 12">
    <name type="scientific">Fusarium beomiforme</name>
    <dbReference type="NCBI Taxonomy" id="44412"/>
    <lineage>
        <taxon>Eukaryota</taxon>
        <taxon>Fungi</taxon>
        <taxon>Dikarya</taxon>
        <taxon>Ascomycota</taxon>
        <taxon>Pezizomycotina</taxon>
        <taxon>Sordariomycetes</taxon>
        <taxon>Hypocreomycetidae</taxon>
        <taxon>Hypocreales</taxon>
        <taxon>Nectriaceae</taxon>
        <taxon>Fusarium</taxon>
        <taxon>Fusarium burgessii species complex</taxon>
    </lineage>
</organism>
<dbReference type="Gene3D" id="2.40.10.230">
    <property type="entry name" value="Probable tRNA pseudouridine synthase domain"/>
    <property type="match status" value="1"/>
</dbReference>
<dbReference type="InterPro" id="IPR007504">
    <property type="entry name" value="H/ACA_rnp_Gar1/Naf1"/>
</dbReference>
<feature type="region of interest" description="Disordered" evidence="10">
    <location>
        <begin position="1"/>
        <end position="20"/>
    </location>
</feature>
<evidence type="ECO:0000256" key="1">
    <source>
        <dbReference type="ARBA" id="ARBA00004123"/>
    </source>
</evidence>
<keyword evidence="4" id="KW-0690">Ribosome biogenesis</keyword>
<dbReference type="Proteomes" id="UP000730481">
    <property type="component" value="Unassembled WGS sequence"/>
</dbReference>
<evidence type="ECO:0000256" key="4">
    <source>
        <dbReference type="ARBA" id="ARBA00022517"/>
    </source>
</evidence>
<dbReference type="AlphaFoldDB" id="A0A9P5ADH6"/>
<feature type="compositionally biased region" description="Polar residues" evidence="10">
    <location>
        <begin position="97"/>
        <end position="119"/>
    </location>
</feature>
<feature type="region of interest" description="Disordered" evidence="10">
    <location>
        <begin position="533"/>
        <end position="559"/>
    </location>
</feature>
<dbReference type="PANTHER" id="PTHR31633:SF1">
    <property type="entry name" value="H_ACA RIBONUCLEOPROTEIN COMPLEX NON-CORE SUBUNIT NAF1"/>
    <property type="match status" value="1"/>
</dbReference>
<dbReference type="InterPro" id="IPR009000">
    <property type="entry name" value="Transl_B-barrel_sf"/>
</dbReference>
<evidence type="ECO:0000256" key="6">
    <source>
        <dbReference type="ARBA" id="ARBA00022553"/>
    </source>
</evidence>
<feature type="compositionally biased region" description="Low complexity" evidence="10">
    <location>
        <begin position="445"/>
        <end position="459"/>
    </location>
</feature>
<evidence type="ECO:0000256" key="10">
    <source>
        <dbReference type="SAM" id="MobiDB-lite"/>
    </source>
</evidence>
<name>A0A9P5ADH6_9HYPO</name>
<dbReference type="EMBL" id="PVQB02000525">
    <property type="protein sequence ID" value="KAF4335932.1"/>
    <property type="molecule type" value="Genomic_DNA"/>
</dbReference>
<evidence type="ECO:0000256" key="2">
    <source>
        <dbReference type="ARBA" id="ARBA00009801"/>
    </source>
</evidence>